<comment type="caution">
    <text evidence="7">The sequence shown here is derived from an EMBL/GenBank/DDBJ whole genome shotgun (WGS) entry which is preliminary data.</text>
</comment>
<dbReference type="PANTHER" id="PTHR42784:SF1">
    <property type="entry name" value="PYRANOSE 2-OXIDASE"/>
    <property type="match status" value="1"/>
</dbReference>
<dbReference type="Gene3D" id="3.50.50.60">
    <property type="entry name" value="FAD/NAD(P)-binding domain"/>
    <property type="match status" value="1"/>
</dbReference>
<name>A0A364JT73_9HYPH</name>
<proteinExistence type="inferred from homology"/>
<evidence type="ECO:0000259" key="6">
    <source>
        <dbReference type="Pfam" id="PF05199"/>
    </source>
</evidence>
<evidence type="ECO:0000256" key="3">
    <source>
        <dbReference type="ARBA" id="ARBA00022630"/>
    </source>
</evidence>
<dbReference type="EMBL" id="QLMK01000012">
    <property type="protein sequence ID" value="RAK26815.1"/>
    <property type="molecule type" value="Genomic_DNA"/>
</dbReference>
<feature type="domain" description="Glucose-methanol-choline oxidoreductase C-terminal" evidence="6">
    <location>
        <begin position="142"/>
        <end position="265"/>
    </location>
</feature>
<dbReference type="InterPro" id="IPR007867">
    <property type="entry name" value="GMC_OxRtase_C"/>
</dbReference>
<keyword evidence="8" id="KW-1185">Reference proteome</keyword>
<dbReference type="PANTHER" id="PTHR42784">
    <property type="entry name" value="PYRANOSE 2-OXIDASE"/>
    <property type="match status" value="1"/>
</dbReference>
<sequence length="281" mass="31068">MGRYFMDHLNVTASRLALADDQTDMSFYEQATETAQLRIGLKLPDHVKRSEKLLNNAAFMDITWENQAHNDDFRDHAWLAFSTLTKSFARGQAPERVAERLCTVAEAPGSVITGVSRHLLRKVFGSGRISSIAFRQDAEQAPDPDSRVTLNDEIDALGLRRITLDWRVSDSDMLSLRRTHELIGKAFGSAGLGRLQLGIDDPPDLDQVFTGYHHIGTTRMHDDPRQGVVDANCRVHSVDNLFIAGSSVFTTGGTANPTLTLTALAIRLADHLADEALMQLT</sequence>
<evidence type="ECO:0000256" key="2">
    <source>
        <dbReference type="ARBA" id="ARBA00010790"/>
    </source>
</evidence>
<gene>
    <name evidence="7" type="ORF">C7374_11236</name>
</gene>
<dbReference type="Pfam" id="PF05199">
    <property type="entry name" value="GMC_oxred_C"/>
    <property type="match status" value="1"/>
</dbReference>
<accession>A0A364JT73</accession>
<protein>
    <submittedName>
        <fullName evidence="7">GMC oxidoreductase</fullName>
    </submittedName>
</protein>
<evidence type="ECO:0000256" key="4">
    <source>
        <dbReference type="ARBA" id="ARBA00022827"/>
    </source>
</evidence>
<dbReference type="GO" id="GO:0016614">
    <property type="term" value="F:oxidoreductase activity, acting on CH-OH group of donors"/>
    <property type="evidence" value="ECO:0007669"/>
    <property type="project" value="InterPro"/>
</dbReference>
<comment type="similarity">
    <text evidence="2">Belongs to the GMC oxidoreductase family.</text>
</comment>
<dbReference type="SUPFAM" id="SSF51905">
    <property type="entry name" value="FAD/NAD(P)-binding domain"/>
    <property type="match status" value="1"/>
</dbReference>
<keyword evidence="4" id="KW-0274">FAD</keyword>
<reference evidence="7 8" key="1">
    <citation type="submission" date="2018-06" db="EMBL/GenBank/DDBJ databases">
        <title>Genomic Encyclopedia of Type Strains, Phase IV (KMG-IV): sequencing the most valuable type-strain genomes for metagenomic binning, comparative biology and taxonomic classification.</title>
        <authorList>
            <person name="Goeker M."/>
        </authorList>
    </citation>
    <scope>NUCLEOTIDE SEQUENCE [LARGE SCALE GENOMIC DNA]</scope>
    <source>
        <strain evidence="7 8">DSM 26720</strain>
    </source>
</reference>
<keyword evidence="5" id="KW-0560">Oxidoreductase</keyword>
<evidence type="ECO:0000256" key="1">
    <source>
        <dbReference type="ARBA" id="ARBA00001974"/>
    </source>
</evidence>
<dbReference type="AlphaFoldDB" id="A0A364JT73"/>
<dbReference type="InterPro" id="IPR051473">
    <property type="entry name" value="P2Ox-like"/>
</dbReference>
<evidence type="ECO:0000313" key="8">
    <source>
        <dbReference type="Proteomes" id="UP000249453"/>
    </source>
</evidence>
<keyword evidence="3" id="KW-0285">Flavoprotein</keyword>
<evidence type="ECO:0000313" key="7">
    <source>
        <dbReference type="EMBL" id="RAK26815.1"/>
    </source>
</evidence>
<dbReference type="Proteomes" id="UP000249453">
    <property type="component" value="Unassembled WGS sequence"/>
</dbReference>
<evidence type="ECO:0000256" key="5">
    <source>
        <dbReference type="ARBA" id="ARBA00023002"/>
    </source>
</evidence>
<comment type="cofactor">
    <cofactor evidence="1">
        <name>FAD</name>
        <dbReference type="ChEBI" id="CHEBI:57692"/>
    </cofactor>
</comment>
<organism evidence="7 8">
    <name type="scientific">Falsochrobactrum ovis</name>
    <dbReference type="NCBI Taxonomy" id="1293442"/>
    <lineage>
        <taxon>Bacteria</taxon>
        <taxon>Pseudomonadati</taxon>
        <taxon>Pseudomonadota</taxon>
        <taxon>Alphaproteobacteria</taxon>
        <taxon>Hyphomicrobiales</taxon>
        <taxon>Brucellaceae</taxon>
        <taxon>Falsochrobactrum</taxon>
    </lineage>
</organism>
<dbReference type="InterPro" id="IPR036188">
    <property type="entry name" value="FAD/NAD-bd_sf"/>
</dbReference>